<protein>
    <recommendedName>
        <fullName evidence="2">FecR protein domain-containing protein</fullName>
    </recommendedName>
</protein>
<comment type="caution">
    <text evidence="3">The sequence shown here is derived from an EMBL/GenBank/DDBJ whole genome shotgun (WGS) entry which is preliminary data.</text>
</comment>
<gene>
    <name evidence="3" type="ORF">DI533_18415</name>
</gene>
<evidence type="ECO:0000313" key="4">
    <source>
        <dbReference type="Proteomes" id="UP000248975"/>
    </source>
</evidence>
<dbReference type="EMBL" id="QFQS01000006">
    <property type="protein sequence ID" value="PZQ95622.1"/>
    <property type="molecule type" value="Genomic_DNA"/>
</dbReference>
<evidence type="ECO:0000313" key="3">
    <source>
        <dbReference type="EMBL" id="PZQ95622.1"/>
    </source>
</evidence>
<feature type="chain" id="PRO_5016082219" description="FecR protein domain-containing protein" evidence="1">
    <location>
        <begin position="42"/>
        <end position="227"/>
    </location>
</feature>
<dbReference type="PANTHER" id="PTHR38731:SF3">
    <property type="entry name" value="BLL6125 PROTEIN"/>
    <property type="match status" value="1"/>
</dbReference>
<proteinExistence type="predicted"/>
<dbReference type="Gene3D" id="2.60.120.1440">
    <property type="match status" value="1"/>
</dbReference>
<reference evidence="3 4" key="1">
    <citation type="submission" date="2017-08" db="EMBL/GenBank/DDBJ databases">
        <title>Infants hospitalized years apart are colonized by the same room-sourced microbial strains.</title>
        <authorList>
            <person name="Brooks B."/>
            <person name="Olm M.R."/>
            <person name="Firek B.A."/>
            <person name="Baker R."/>
            <person name="Thomas B.C."/>
            <person name="Morowitz M.J."/>
            <person name="Banfield J.F."/>
        </authorList>
    </citation>
    <scope>NUCLEOTIDE SEQUENCE [LARGE SCALE GENOMIC DNA]</scope>
    <source>
        <strain evidence="3">S2_003_000_R2_11</strain>
    </source>
</reference>
<accession>A0A2W5S3N7</accession>
<feature type="signal peptide" evidence="1">
    <location>
        <begin position="1"/>
        <end position="41"/>
    </location>
</feature>
<organism evidence="3 4">
    <name type="scientific">Cereibacter sphaeroides</name>
    <name type="common">Rhodobacter sphaeroides</name>
    <dbReference type="NCBI Taxonomy" id="1063"/>
    <lineage>
        <taxon>Bacteria</taxon>
        <taxon>Pseudomonadati</taxon>
        <taxon>Pseudomonadota</taxon>
        <taxon>Alphaproteobacteria</taxon>
        <taxon>Rhodobacterales</taxon>
        <taxon>Paracoccaceae</taxon>
        <taxon>Cereibacter</taxon>
    </lineage>
</organism>
<dbReference type="AlphaFoldDB" id="A0A2W5S3N7"/>
<evidence type="ECO:0000259" key="2">
    <source>
        <dbReference type="Pfam" id="PF04773"/>
    </source>
</evidence>
<name>A0A2W5S3N7_CERSP</name>
<evidence type="ECO:0000256" key="1">
    <source>
        <dbReference type="SAM" id="SignalP"/>
    </source>
</evidence>
<dbReference type="Pfam" id="PF04773">
    <property type="entry name" value="FecR"/>
    <property type="match status" value="1"/>
</dbReference>
<dbReference type="InterPro" id="IPR006860">
    <property type="entry name" value="FecR"/>
</dbReference>
<dbReference type="PANTHER" id="PTHR38731">
    <property type="entry name" value="LIPL45-RELATED LIPOPROTEIN-RELATED"/>
    <property type="match status" value="1"/>
</dbReference>
<sequence>MKMCNKTCTFIQTGRFGQMSWSFTRAAILALAAAISGPAFADTAPVGQVDRVQNLVTAQRDGSTRDLALKSPLFADELLQSHKAARLEATLGDDTKITLGENAALRIEDFLYTPGSTGGRLSMKVLNGAFLFIGGKVEAPTGGNVEIATGFATLGIRGTTVWGGPLDGAFAVLVLSGEVTVTNAGTTVTLTPNTGTTIADADSPPQAPVVWAQDKVDRAIATISFAQ</sequence>
<keyword evidence="1" id="KW-0732">Signal</keyword>
<dbReference type="Proteomes" id="UP000248975">
    <property type="component" value="Unassembled WGS sequence"/>
</dbReference>
<feature type="domain" description="FecR protein" evidence="2">
    <location>
        <begin position="81"/>
        <end position="179"/>
    </location>
</feature>